<reference evidence="14" key="1">
    <citation type="submission" date="2021-02" db="EMBL/GenBank/DDBJ databases">
        <authorList>
            <person name="Dougan E. K."/>
            <person name="Rhodes N."/>
            <person name="Thang M."/>
            <person name="Chan C."/>
        </authorList>
    </citation>
    <scope>NUCLEOTIDE SEQUENCE</scope>
</reference>
<dbReference type="Pfam" id="PF00481">
    <property type="entry name" value="PP2C"/>
    <property type="match status" value="1"/>
</dbReference>
<keyword evidence="7" id="KW-0460">Magnesium</keyword>
<accession>A0A812IIU8</accession>
<dbReference type="InterPro" id="IPR001932">
    <property type="entry name" value="PPM-type_phosphatase-like_dom"/>
</dbReference>
<evidence type="ECO:0000256" key="9">
    <source>
        <dbReference type="ARBA" id="ARBA00023211"/>
    </source>
</evidence>
<dbReference type="SMART" id="SM00332">
    <property type="entry name" value="PP2Cc"/>
    <property type="match status" value="1"/>
</dbReference>
<dbReference type="InterPro" id="IPR045864">
    <property type="entry name" value="aa-tRNA-synth_II/BPL/LPL"/>
</dbReference>
<dbReference type="InterPro" id="IPR036457">
    <property type="entry name" value="PPM-type-like_dom_sf"/>
</dbReference>
<dbReference type="CDD" id="cd00143">
    <property type="entry name" value="PP2Cc"/>
    <property type="match status" value="1"/>
</dbReference>
<dbReference type="InterPro" id="IPR004408">
    <property type="entry name" value="Biotin_CoA_COase_ligase"/>
</dbReference>
<evidence type="ECO:0000313" key="15">
    <source>
        <dbReference type="Proteomes" id="UP000604046"/>
    </source>
</evidence>
<dbReference type="Proteomes" id="UP000604046">
    <property type="component" value="Unassembled WGS sequence"/>
</dbReference>
<dbReference type="AlphaFoldDB" id="A0A812IIU8"/>
<evidence type="ECO:0000256" key="10">
    <source>
        <dbReference type="ARBA" id="ARBA00047761"/>
    </source>
</evidence>
<dbReference type="EC" id="3.1.3.16" evidence="4"/>
<keyword evidence="9" id="KW-0464">Manganese</keyword>
<comment type="cofactor">
    <cofactor evidence="1">
        <name>Mn(2+)</name>
        <dbReference type="ChEBI" id="CHEBI:29035"/>
    </cofactor>
</comment>
<dbReference type="NCBIfam" id="TIGR00121">
    <property type="entry name" value="birA_ligase"/>
    <property type="match status" value="1"/>
</dbReference>
<evidence type="ECO:0000259" key="13">
    <source>
        <dbReference type="PROSITE" id="PS51746"/>
    </source>
</evidence>
<dbReference type="CDD" id="cd16442">
    <property type="entry name" value="BPL"/>
    <property type="match status" value="1"/>
</dbReference>
<evidence type="ECO:0000256" key="7">
    <source>
        <dbReference type="ARBA" id="ARBA00022842"/>
    </source>
</evidence>
<evidence type="ECO:0000256" key="4">
    <source>
        <dbReference type="ARBA" id="ARBA00013081"/>
    </source>
</evidence>
<dbReference type="InterPro" id="IPR004143">
    <property type="entry name" value="BPL_LPL_catalytic"/>
</dbReference>
<dbReference type="EMBL" id="CAJNDS010000258">
    <property type="protein sequence ID" value="CAE7034938.1"/>
    <property type="molecule type" value="Genomic_DNA"/>
</dbReference>
<dbReference type="GO" id="GO:0046872">
    <property type="term" value="F:metal ion binding"/>
    <property type="evidence" value="ECO:0007669"/>
    <property type="project" value="UniProtKB-KW"/>
</dbReference>
<dbReference type="InterPro" id="IPR015655">
    <property type="entry name" value="PP2C"/>
</dbReference>
<dbReference type="GO" id="GO:0004722">
    <property type="term" value="F:protein serine/threonine phosphatase activity"/>
    <property type="evidence" value="ECO:0007669"/>
    <property type="project" value="UniProtKB-EC"/>
</dbReference>
<dbReference type="PANTHER" id="PTHR13832">
    <property type="entry name" value="PROTEIN PHOSPHATASE 2C"/>
    <property type="match status" value="1"/>
</dbReference>
<evidence type="ECO:0000313" key="14">
    <source>
        <dbReference type="EMBL" id="CAE7034938.1"/>
    </source>
</evidence>
<dbReference type="PROSITE" id="PS51733">
    <property type="entry name" value="BPL_LPL_CATALYTIC"/>
    <property type="match status" value="1"/>
</dbReference>
<evidence type="ECO:0000256" key="8">
    <source>
        <dbReference type="ARBA" id="ARBA00022912"/>
    </source>
</evidence>
<dbReference type="SUPFAM" id="SSF55681">
    <property type="entry name" value="Class II aaRS and biotin synthetases"/>
    <property type="match status" value="1"/>
</dbReference>
<keyword evidence="15" id="KW-1185">Reference proteome</keyword>
<sequence>MARSRSPQKQSGKRSPRKHCYGNVRWYNGRRQTGLIDAEDGKKVFIPVGGALNRNCVPATPGGLMHGTRVVFRIVSFLDPDKPKDNVQHGCTDVRPTDPDQIGLECGVNTRIGGRAVNEDRLVHADLYDLGFLAGVFDGHGGQRCVEYVTARLPVLIRESYLALAQQLGGINALTPKEEEQLIGVACRNAFVQTDSEYLQKARDQHLNDGSTGLVALLAHGFEDEAEAPARSLVEGCKPGGCAKLFVANCGDCRAVLLRGRKAIRLTQDHKPERPDETQRIQQAGGIVISTPCGTHRVGQKHGQWFLSTSRSFGDLELKEPRPLVIAEPELVVHTLEPEDWALVLASDGVWNGLSDQDVWQAVWQVVAVERKGAVVAAQEVGARAHEGGSSDNATVFVLLSGHAAVDGRYILQNEAQNQRPAYRREDGSAERFLWFRGGNWGVTDALNASALAAPFLARCPDTALHPLALRRRSRWYVRSGRGQEDVSPTLAASEAGADSLPVPAAPAAGYEGAVIPAPGPSPSMPAWVASADVQQEERAHLDPDCTLEKLLDEWVDHRHFEEIDSTQSFIEREHEKFNQDKLTAVSADFQTAGRGTGGRSWHATKAQSVMVSFFLRFPGEQTDDFVNSNAPNVTKVLAVAAVDTLQWATDGAQTFGIKWPNDVVVGGCKIGGILARAVPFRGRLDGIIVGIGLNVNTSRADLDAIARPVWPATSLWALCGRDFDVAAIRRRLVGTFAIELRRFFITGFAGLRDRVNGLDVLLGTEVWFRVHESEGPFHCVFEGIQEDGLILLRLDSGEVKAFPSGEIVPKPVDPTDASRVAKL</sequence>
<dbReference type="GO" id="GO:0004077">
    <property type="term" value="F:biotin--[biotin carboxyl-carrier protein] ligase activity"/>
    <property type="evidence" value="ECO:0007669"/>
    <property type="project" value="InterPro"/>
</dbReference>
<comment type="similarity">
    <text evidence="3">Belongs to the biotin--protein ligase family.</text>
</comment>
<evidence type="ECO:0000256" key="11">
    <source>
        <dbReference type="ARBA" id="ARBA00048336"/>
    </source>
</evidence>
<name>A0A812IIU8_9DINO</name>
<proteinExistence type="inferred from homology"/>
<dbReference type="Pfam" id="PF03099">
    <property type="entry name" value="BPL_LplA_LipB"/>
    <property type="match status" value="1"/>
</dbReference>
<feature type="domain" description="PPM-type phosphatase" evidence="13">
    <location>
        <begin position="105"/>
        <end position="401"/>
    </location>
</feature>
<dbReference type="PROSITE" id="PS51746">
    <property type="entry name" value="PPM_2"/>
    <property type="match status" value="1"/>
</dbReference>
<feature type="domain" description="BPL/LPL catalytic" evidence="12">
    <location>
        <begin position="549"/>
        <end position="745"/>
    </location>
</feature>
<evidence type="ECO:0000256" key="2">
    <source>
        <dbReference type="ARBA" id="ARBA00006702"/>
    </source>
</evidence>
<dbReference type="Gene3D" id="3.60.40.10">
    <property type="entry name" value="PPM-type phosphatase domain"/>
    <property type="match status" value="1"/>
</dbReference>
<dbReference type="Gene3D" id="3.30.930.10">
    <property type="entry name" value="Bira Bifunctional Protein, Domain 2"/>
    <property type="match status" value="1"/>
</dbReference>
<keyword evidence="6" id="KW-0378">Hydrolase</keyword>
<dbReference type="SUPFAM" id="SSF81606">
    <property type="entry name" value="PP2C-like"/>
    <property type="match status" value="1"/>
</dbReference>
<dbReference type="PANTHER" id="PTHR13832:SF803">
    <property type="entry name" value="PROTEIN PHOSPHATASE 1G"/>
    <property type="match status" value="1"/>
</dbReference>
<comment type="catalytic activity">
    <reaction evidence="10">
        <text>O-phospho-L-seryl-[protein] + H2O = L-seryl-[protein] + phosphate</text>
        <dbReference type="Rhea" id="RHEA:20629"/>
        <dbReference type="Rhea" id="RHEA-COMP:9863"/>
        <dbReference type="Rhea" id="RHEA-COMP:11604"/>
        <dbReference type="ChEBI" id="CHEBI:15377"/>
        <dbReference type="ChEBI" id="CHEBI:29999"/>
        <dbReference type="ChEBI" id="CHEBI:43474"/>
        <dbReference type="ChEBI" id="CHEBI:83421"/>
        <dbReference type="EC" id="3.1.3.16"/>
    </reaction>
</comment>
<gene>
    <name evidence="14" type="ORF">SNAT2548_LOCUS4224</name>
</gene>
<evidence type="ECO:0000256" key="5">
    <source>
        <dbReference type="ARBA" id="ARBA00022723"/>
    </source>
</evidence>
<dbReference type="OrthoDB" id="10264738at2759"/>
<evidence type="ECO:0000256" key="3">
    <source>
        <dbReference type="ARBA" id="ARBA00009934"/>
    </source>
</evidence>
<comment type="caution">
    <text evidence="14">The sequence shown here is derived from an EMBL/GenBank/DDBJ whole genome shotgun (WGS) entry which is preliminary data.</text>
</comment>
<keyword evidence="8" id="KW-0904">Protein phosphatase</keyword>
<keyword evidence="5" id="KW-0479">Metal-binding</keyword>
<comment type="catalytic activity">
    <reaction evidence="11">
        <text>O-phospho-L-threonyl-[protein] + H2O = L-threonyl-[protein] + phosphate</text>
        <dbReference type="Rhea" id="RHEA:47004"/>
        <dbReference type="Rhea" id="RHEA-COMP:11060"/>
        <dbReference type="Rhea" id="RHEA-COMP:11605"/>
        <dbReference type="ChEBI" id="CHEBI:15377"/>
        <dbReference type="ChEBI" id="CHEBI:30013"/>
        <dbReference type="ChEBI" id="CHEBI:43474"/>
        <dbReference type="ChEBI" id="CHEBI:61977"/>
        <dbReference type="EC" id="3.1.3.16"/>
    </reaction>
</comment>
<evidence type="ECO:0000256" key="6">
    <source>
        <dbReference type="ARBA" id="ARBA00022801"/>
    </source>
</evidence>
<evidence type="ECO:0000256" key="1">
    <source>
        <dbReference type="ARBA" id="ARBA00001936"/>
    </source>
</evidence>
<organism evidence="14 15">
    <name type="scientific">Symbiodinium natans</name>
    <dbReference type="NCBI Taxonomy" id="878477"/>
    <lineage>
        <taxon>Eukaryota</taxon>
        <taxon>Sar</taxon>
        <taxon>Alveolata</taxon>
        <taxon>Dinophyceae</taxon>
        <taxon>Suessiales</taxon>
        <taxon>Symbiodiniaceae</taxon>
        <taxon>Symbiodinium</taxon>
    </lineage>
</organism>
<protein>
    <recommendedName>
        <fullName evidence="4">protein-serine/threonine phosphatase</fullName>
        <ecNumber evidence="4">3.1.3.16</ecNumber>
    </recommendedName>
</protein>
<evidence type="ECO:0000259" key="12">
    <source>
        <dbReference type="PROSITE" id="PS51733"/>
    </source>
</evidence>
<comment type="similarity">
    <text evidence="2">Belongs to the PP2C family.</text>
</comment>